<keyword evidence="2" id="KW-1185">Reference proteome</keyword>
<protein>
    <submittedName>
        <fullName evidence="1">Uncharacterized protein</fullName>
    </submittedName>
</protein>
<dbReference type="OrthoDB" id="8421538at2"/>
<gene>
    <name evidence="1" type="ORF">SAMN02927928_3054</name>
</gene>
<evidence type="ECO:0000313" key="1">
    <source>
        <dbReference type="EMBL" id="SCW74535.1"/>
    </source>
</evidence>
<accession>A0A1G4T130</accession>
<organism evidence="1 2">
    <name type="scientific">Asticcacaulis taihuensis</name>
    <dbReference type="NCBI Taxonomy" id="260084"/>
    <lineage>
        <taxon>Bacteria</taxon>
        <taxon>Pseudomonadati</taxon>
        <taxon>Pseudomonadota</taxon>
        <taxon>Alphaproteobacteria</taxon>
        <taxon>Caulobacterales</taxon>
        <taxon>Caulobacteraceae</taxon>
        <taxon>Asticcacaulis</taxon>
    </lineage>
</organism>
<name>A0A1G4T130_9CAUL</name>
<dbReference type="Proteomes" id="UP000199150">
    <property type="component" value="Unassembled WGS sequence"/>
</dbReference>
<evidence type="ECO:0000313" key="2">
    <source>
        <dbReference type="Proteomes" id="UP000199150"/>
    </source>
</evidence>
<sequence>MFDDNLKSRSYRQFMERGEQFIRLTLDCDDPIELRDFVCSFTALGAEYDRFMKEKHPEISGDSSLYVKQVRAGSVIADLIPWMLDPSHMLIASVGAVVAVGGIVSAINSMDEFLERLNNRISPYLKKRGRAPDATKSELTHYEHLLAIPANNSGASVKVASMERITDSETIRVSIEYDTTQAREIQQRLVEHKAELAHLSRADHERVLMQFTETNTTQVKTGKPTGHKVRIGKISQDPRKVFYATDLVKAKIEHEIKEAEDNIYKKVFDVDVNVENLNGRPYAYRITAIHGVENED</sequence>
<dbReference type="AlphaFoldDB" id="A0A1G4T130"/>
<proteinExistence type="predicted"/>
<dbReference type="EMBL" id="FMTS01000006">
    <property type="protein sequence ID" value="SCW74535.1"/>
    <property type="molecule type" value="Genomic_DNA"/>
</dbReference>
<dbReference type="RefSeq" id="WP_090649767.1">
    <property type="nucleotide sequence ID" value="NZ_CBCRYE010000005.1"/>
</dbReference>
<reference evidence="2" key="1">
    <citation type="submission" date="2016-10" db="EMBL/GenBank/DDBJ databases">
        <authorList>
            <person name="Varghese N."/>
            <person name="Submissions S."/>
        </authorList>
    </citation>
    <scope>NUCLEOTIDE SEQUENCE [LARGE SCALE GENOMIC DNA]</scope>
    <source>
        <strain evidence="2">CGMCC 1.3431</strain>
    </source>
</reference>